<dbReference type="InterPro" id="IPR011051">
    <property type="entry name" value="RmlC_Cupin_sf"/>
</dbReference>
<feature type="active site" evidence="4">
    <location>
        <position position="157"/>
    </location>
</feature>
<feature type="binding site" evidence="3">
    <location>
        <position position="62"/>
    </location>
    <ligand>
        <name>Zn(2+)</name>
        <dbReference type="ChEBI" id="CHEBI:29105"/>
    </ligand>
</feature>
<evidence type="ECO:0000256" key="3">
    <source>
        <dbReference type="PIRSR" id="PIRSR036894-1"/>
    </source>
</evidence>
<dbReference type="Proteomes" id="UP000537161">
    <property type="component" value="Unassembled WGS sequence"/>
</dbReference>
<accession>A0A7W9B7F9</accession>
<feature type="binding site" evidence="3">
    <location>
        <position position="137"/>
    </location>
    <ligand>
        <name>Zn(2+)</name>
        <dbReference type="ChEBI" id="CHEBI:29105"/>
    </ligand>
</feature>
<organism evidence="5 6">
    <name type="scientific">Sphingopyxis panaciterrulae</name>
    <dbReference type="NCBI Taxonomy" id="462372"/>
    <lineage>
        <taxon>Bacteria</taxon>
        <taxon>Pseudomonadati</taxon>
        <taxon>Pseudomonadota</taxon>
        <taxon>Alphaproteobacteria</taxon>
        <taxon>Sphingomonadales</taxon>
        <taxon>Sphingomonadaceae</taxon>
        <taxon>Sphingopyxis</taxon>
    </lineage>
</organism>
<dbReference type="EC" id="5.3.1.8" evidence="5"/>
<dbReference type="AlphaFoldDB" id="A0A7W9B7F9"/>
<dbReference type="RefSeq" id="WP_184099656.1">
    <property type="nucleotide sequence ID" value="NZ_JACIJH010000010.1"/>
</dbReference>
<evidence type="ECO:0000256" key="1">
    <source>
        <dbReference type="ARBA" id="ARBA00022723"/>
    </source>
</evidence>
<dbReference type="CDD" id="cd07010">
    <property type="entry name" value="cupin_PMI_type_I_N_bac"/>
    <property type="match status" value="1"/>
</dbReference>
<dbReference type="GO" id="GO:0004476">
    <property type="term" value="F:mannose-6-phosphate isomerase activity"/>
    <property type="evidence" value="ECO:0007669"/>
    <property type="project" value="UniProtKB-EC"/>
</dbReference>
<proteinExistence type="predicted"/>
<comment type="cofactor">
    <cofactor evidence="3">
        <name>Zn(2+)</name>
        <dbReference type="ChEBI" id="CHEBI:29105"/>
    </cofactor>
    <text evidence="3">Binds 1 zinc ion per subunit.</text>
</comment>
<keyword evidence="6" id="KW-1185">Reference proteome</keyword>
<dbReference type="InterPro" id="IPR014710">
    <property type="entry name" value="RmlC-like_jellyroll"/>
</dbReference>
<dbReference type="GO" id="GO:0005975">
    <property type="term" value="P:carbohydrate metabolic process"/>
    <property type="evidence" value="ECO:0007669"/>
    <property type="project" value="InterPro"/>
</dbReference>
<sequence length="268" mass="29523">MLLRTRTRIVEKPWGRTDVPAAFGDFEGRRVGEIWFEDPAGADAPLMVKFLFTSERLSIQVHPDDATAQRVGYPRGKEECWLILSADPDAELGVGLKAKSDAETLRRAARDGSIEDMIDWRHAEVGDFVYNSAGTIHAIGPGLVLVEVQQNVDCTYRLYDYGRPRELHLDAGLAVAMPEPHNDPRDTRVDKSDNRELVGGPHFHLLHLSGSGADALLPREKSRFSFVPLSAGCTAAGEEIRLGECVILEDAQTIALAPDARALLCWPT</sequence>
<keyword evidence="2 3" id="KW-0862">Zinc</keyword>
<reference evidence="5 6" key="1">
    <citation type="submission" date="2020-08" db="EMBL/GenBank/DDBJ databases">
        <title>Genomic Encyclopedia of Type Strains, Phase IV (KMG-IV): sequencing the most valuable type-strain genomes for metagenomic binning, comparative biology and taxonomic classification.</title>
        <authorList>
            <person name="Goeker M."/>
        </authorList>
    </citation>
    <scope>NUCLEOTIDE SEQUENCE [LARGE SCALE GENOMIC DNA]</scope>
    <source>
        <strain evidence="5 6">DSM 27163</strain>
    </source>
</reference>
<keyword evidence="5" id="KW-0413">Isomerase</keyword>
<dbReference type="InterPro" id="IPR051804">
    <property type="entry name" value="Carb_Metab_Reg_Kinase/Isom"/>
</dbReference>
<dbReference type="SUPFAM" id="SSF51182">
    <property type="entry name" value="RmlC-like cupins"/>
    <property type="match status" value="1"/>
</dbReference>
<evidence type="ECO:0000313" key="5">
    <source>
        <dbReference type="EMBL" id="MBB5707612.1"/>
    </source>
</evidence>
<protein>
    <submittedName>
        <fullName evidence="5">Mannose-6-phosphate isomerase</fullName>
        <ecNumber evidence="5">5.3.1.8</ecNumber>
    </submittedName>
</protein>
<evidence type="ECO:0000256" key="4">
    <source>
        <dbReference type="PIRSR" id="PIRSR036894-2"/>
    </source>
</evidence>
<gene>
    <name evidence="5" type="ORF">FHR21_002979</name>
</gene>
<feature type="binding site" evidence="3">
    <location>
        <position position="79"/>
    </location>
    <ligand>
        <name>Zn(2+)</name>
        <dbReference type="ChEBI" id="CHEBI:29105"/>
    </ligand>
</feature>
<name>A0A7W9B7F9_9SPHN</name>
<dbReference type="Gene3D" id="2.60.120.10">
    <property type="entry name" value="Jelly Rolls"/>
    <property type="match status" value="1"/>
</dbReference>
<comment type="caution">
    <text evidence="5">The sequence shown here is derived from an EMBL/GenBank/DDBJ whole genome shotgun (WGS) entry which is preliminary data.</text>
</comment>
<dbReference type="EMBL" id="JACIJH010000010">
    <property type="protein sequence ID" value="MBB5707612.1"/>
    <property type="molecule type" value="Genomic_DNA"/>
</dbReference>
<dbReference type="GO" id="GO:0046872">
    <property type="term" value="F:metal ion binding"/>
    <property type="evidence" value="ECO:0007669"/>
    <property type="project" value="UniProtKB-KW"/>
</dbReference>
<keyword evidence="1 3" id="KW-0479">Metal-binding</keyword>
<evidence type="ECO:0000313" key="6">
    <source>
        <dbReference type="Proteomes" id="UP000537161"/>
    </source>
</evidence>
<evidence type="ECO:0000256" key="2">
    <source>
        <dbReference type="ARBA" id="ARBA00022833"/>
    </source>
</evidence>
<dbReference type="PANTHER" id="PTHR42742:SF3">
    <property type="entry name" value="FRUCTOKINASE"/>
    <property type="match status" value="1"/>
</dbReference>
<dbReference type="PANTHER" id="PTHR42742">
    <property type="entry name" value="TRANSCRIPTIONAL REPRESSOR MPRA"/>
    <property type="match status" value="1"/>
</dbReference>